<dbReference type="InterPro" id="IPR003409">
    <property type="entry name" value="MORN"/>
</dbReference>
<feature type="compositionally biased region" description="Acidic residues" evidence="2">
    <location>
        <begin position="217"/>
        <end position="227"/>
    </location>
</feature>
<dbReference type="AlphaFoldDB" id="K0S609"/>
<dbReference type="PANTHER" id="PTHR23084">
    <property type="entry name" value="PHOSPHATIDYLINOSITOL-4-PHOSPHATE 5-KINASE RELATED"/>
    <property type="match status" value="1"/>
</dbReference>
<dbReference type="eggNOG" id="KOG1079">
    <property type="taxonomic scope" value="Eukaryota"/>
</dbReference>
<dbReference type="PANTHER" id="PTHR23084:SF227">
    <property type="entry name" value="PHOSPHATIDYLINOSITOL-4-PHOSPHATE 5-KINASE RELATED"/>
    <property type="match status" value="1"/>
</dbReference>
<keyword evidence="4" id="KW-1185">Reference proteome</keyword>
<dbReference type="Pfam" id="PF02493">
    <property type="entry name" value="MORN"/>
    <property type="match status" value="2"/>
</dbReference>
<dbReference type="Gene3D" id="2.20.110.10">
    <property type="entry name" value="Histone H3 K4-specific methyltransferase SET7/9 N-terminal domain"/>
    <property type="match status" value="1"/>
</dbReference>
<sequence>MPQGARDQGEAAVHLGALLAAAARRDKGAERGVGSSSAIRVSQIRQCYKQCTWRHDRSLADELIRHKDSKGGRAQRGFVEGLVTRTNGVAPLLKITRDDINDEVKRRKKKKKKEAESARAAALSSSGDAATDSVASVGSRVRFPLDTASFVSDLKVLVGFKKRKGDNAMPKQPKKKDWLDRYNKTKGRPTPNVSLAESDEDDASQGEGVALEAAEASTEESTNDDGEVVIRRTRRHERVDLCRDSDGDGSDDEDAAEDEDAADDDGDYEDQVCRDSLLISLFRALVSQTTTRTANPRLQQHPWMVLHNQQVSLKIWTQIRKVELKGFHLRPRSAPSAEQIMLLDGAESCVCVVPPLLNEGVFDVDDVLREGKITFDDGEVHEGVFDVGGLREGKITFPPEGRNREVKKEGVFVDGRLNGRGKITYADGEVHEGDFVNVCLNGHGKLTYDDGGIIKGTFVDGYIDAGTAENVKCDDGNIYTGEIVGGLPTGSRTTW</sequence>
<reference evidence="3 4" key="1">
    <citation type="journal article" date="2012" name="Genome Biol.">
        <title>Genome and low-iron response of an oceanic diatom adapted to chronic iron limitation.</title>
        <authorList>
            <person name="Lommer M."/>
            <person name="Specht M."/>
            <person name="Roy A.S."/>
            <person name="Kraemer L."/>
            <person name="Andreson R."/>
            <person name="Gutowska M.A."/>
            <person name="Wolf J."/>
            <person name="Bergner S.V."/>
            <person name="Schilhabel M.B."/>
            <person name="Klostermeier U.C."/>
            <person name="Beiko R.G."/>
            <person name="Rosenstiel P."/>
            <person name="Hippler M."/>
            <person name="Laroche J."/>
        </authorList>
    </citation>
    <scope>NUCLEOTIDE SEQUENCE [LARGE SCALE GENOMIC DNA]</scope>
    <source>
        <strain evidence="3 4">CCMP1005</strain>
    </source>
</reference>
<proteinExistence type="predicted"/>
<accession>K0S609</accession>
<dbReference type="OrthoDB" id="418492at2759"/>
<keyword evidence="1" id="KW-0677">Repeat</keyword>
<feature type="region of interest" description="Disordered" evidence="2">
    <location>
        <begin position="165"/>
        <end position="268"/>
    </location>
</feature>
<evidence type="ECO:0000313" key="4">
    <source>
        <dbReference type="Proteomes" id="UP000266841"/>
    </source>
</evidence>
<feature type="region of interest" description="Disordered" evidence="2">
    <location>
        <begin position="104"/>
        <end position="134"/>
    </location>
</feature>
<feature type="compositionally biased region" description="Basic and acidic residues" evidence="2">
    <location>
        <begin position="237"/>
        <end position="246"/>
    </location>
</feature>
<protein>
    <submittedName>
        <fullName evidence="3">Uncharacterized protein</fullName>
    </submittedName>
</protein>
<dbReference type="SUPFAM" id="SSF82185">
    <property type="entry name" value="Histone H3 K4-specific methyltransferase SET7/9 N-terminal domain"/>
    <property type="match status" value="1"/>
</dbReference>
<organism evidence="3 4">
    <name type="scientific">Thalassiosira oceanica</name>
    <name type="common">Marine diatom</name>
    <dbReference type="NCBI Taxonomy" id="159749"/>
    <lineage>
        <taxon>Eukaryota</taxon>
        <taxon>Sar</taxon>
        <taxon>Stramenopiles</taxon>
        <taxon>Ochrophyta</taxon>
        <taxon>Bacillariophyta</taxon>
        <taxon>Coscinodiscophyceae</taxon>
        <taxon>Thalassiosirophycidae</taxon>
        <taxon>Thalassiosirales</taxon>
        <taxon>Thalassiosiraceae</taxon>
        <taxon>Thalassiosira</taxon>
    </lineage>
</organism>
<name>K0S609_THAOC</name>
<dbReference type="Proteomes" id="UP000266841">
    <property type="component" value="Unassembled WGS sequence"/>
</dbReference>
<feature type="compositionally biased region" description="Acidic residues" evidence="2">
    <location>
        <begin position="247"/>
        <end position="268"/>
    </location>
</feature>
<evidence type="ECO:0000313" key="3">
    <source>
        <dbReference type="EMBL" id="EJK60329.1"/>
    </source>
</evidence>
<evidence type="ECO:0000256" key="1">
    <source>
        <dbReference type="ARBA" id="ARBA00022737"/>
    </source>
</evidence>
<evidence type="ECO:0000256" key="2">
    <source>
        <dbReference type="SAM" id="MobiDB-lite"/>
    </source>
</evidence>
<comment type="caution">
    <text evidence="3">The sequence shown here is derived from an EMBL/GenBank/DDBJ whole genome shotgun (WGS) entry which is preliminary data.</text>
</comment>
<feature type="compositionally biased region" description="Low complexity" evidence="2">
    <location>
        <begin position="118"/>
        <end position="133"/>
    </location>
</feature>
<dbReference type="EMBL" id="AGNL01021223">
    <property type="protein sequence ID" value="EJK60329.1"/>
    <property type="molecule type" value="Genomic_DNA"/>
</dbReference>
<gene>
    <name evidence="3" type="ORF">THAOC_19335</name>
</gene>